<sequence length="61" mass="6845">MTVEVDEWRQTSSIIAEPKVYGREDDKMKIVEFLLNQVRDFNSLSVYPIVGLGGVGKTTLA</sequence>
<evidence type="ECO:0000313" key="2">
    <source>
        <dbReference type="Proteomes" id="UP000265520"/>
    </source>
</evidence>
<dbReference type="Gene3D" id="3.40.50.300">
    <property type="entry name" value="P-loop containing nucleotide triphosphate hydrolases"/>
    <property type="match status" value="1"/>
</dbReference>
<dbReference type="Proteomes" id="UP000265520">
    <property type="component" value="Unassembled WGS sequence"/>
</dbReference>
<proteinExistence type="predicted"/>
<reference evidence="1 2" key="1">
    <citation type="journal article" date="2018" name="Front. Plant Sci.">
        <title>Red Clover (Trifolium pratense) and Zigzag Clover (T. medium) - A Picture of Genomic Similarities and Differences.</title>
        <authorList>
            <person name="Dluhosova J."/>
            <person name="Istvanek J."/>
            <person name="Nedelnik J."/>
            <person name="Repkova J."/>
        </authorList>
    </citation>
    <scope>NUCLEOTIDE SEQUENCE [LARGE SCALE GENOMIC DNA]</scope>
    <source>
        <strain evidence="2">cv. 10/8</strain>
        <tissue evidence="1">Leaf</tissue>
    </source>
</reference>
<feature type="non-terminal residue" evidence="1">
    <location>
        <position position="61"/>
    </location>
</feature>
<dbReference type="AlphaFoldDB" id="A0A392SK27"/>
<dbReference type="InterPro" id="IPR027417">
    <property type="entry name" value="P-loop_NTPase"/>
</dbReference>
<comment type="caution">
    <text evidence="1">The sequence shown here is derived from an EMBL/GenBank/DDBJ whole genome shotgun (WGS) entry which is preliminary data.</text>
</comment>
<accession>A0A392SK27</accession>
<evidence type="ECO:0000313" key="1">
    <source>
        <dbReference type="EMBL" id="MCI48797.1"/>
    </source>
</evidence>
<protein>
    <submittedName>
        <fullName evidence="1">NBS-LRR resistance protein</fullName>
    </submittedName>
</protein>
<dbReference type="EMBL" id="LXQA010391608">
    <property type="protein sequence ID" value="MCI48797.1"/>
    <property type="molecule type" value="Genomic_DNA"/>
</dbReference>
<dbReference type="SUPFAM" id="SSF52540">
    <property type="entry name" value="P-loop containing nucleoside triphosphate hydrolases"/>
    <property type="match status" value="1"/>
</dbReference>
<keyword evidence="2" id="KW-1185">Reference proteome</keyword>
<name>A0A392SK27_9FABA</name>
<organism evidence="1 2">
    <name type="scientific">Trifolium medium</name>
    <dbReference type="NCBI Taxonomy" id="97028"/>
    <lineage>
        <taxon>Eukaryota</taxon>
        <taxon>Viridiplantae</taxon>
        <taxon>Streptophyta</taxon>
        <taxon>Embryophyta</taxon>
        <taxon>Tracheophyta</taxon>
        <taxon>Spermatophyta</taxon>
        <taxon>Magnoliopsida</taxon>
        <taxon>eudicotyledons</taxon>
        <taxon>Gunneridae</taxon>
        <taxon>Pentapetalae</taxon>
        <taxon>rosids</taxon>
        <taxon>fabids</taxon>
        <taxon>Fabales</taxon>
        <taxon>Fabaceae</taxon>
        <taxon>Papilionoideae</taxon>
        <taxon>50 kb inversion clade</taxon>
        <taxon>NPAAA clade</taxon>
        <taxon>Hologalegina</taxon>
        <taxon>IRL clade</taxon>
        <taxon>Trifolieae</taxon>
        <taxon>Trifolium</taxon>
    </lineage>
</organism>